<comment type="caution">
    <text evidence="2">The sequence shown here is derived from an EMBL/GenBank/DDBJ whole genome shotgun (WGS) entry which is preliminary data.</text>
</comment>
<gene>
    <name evidence="2" type="ORF">BUL40_08025</name>
</gene>
<dbReference type="AlphaFoldDB" id="A0A1V6LS64"/>
<dbReference type="EMBL" id="MTBC01000004">
    <property type="protein sequence ID" value="OQD43030.1"/>
    <property type="molecule type" value="Genomic_DNA"/>
</dbReference>
<reference evidence="2 3" key="1">
    <citation type="submission" date="2016-12" db="EMBL/GenBank/DDBJ databases">
        <authorList>
            <person name="Song W.-J."/>
            <person name="Kurnit D.M."/>
        </authorList>
    </citation>
    <scope>NUCLEOTIDE SEQUENCE [LARGE SCALE GENOMIC DNA]</scope>
    <source>
        <strain evidence="2 3">HSG9</strain>
    </source>
</reference>
<proteinExistence type="predicted"/>
<evidence type="ECO:0000259" key="1">
    <source>
        <dbReference type="PROSITE" id="PS51819"/>
    </source>
</evidence>
<evidence type="ECO:0000313" key="3">
    <source>
        <dbReference type="Proteomes" id="UP000191680"/>
    </source>
</evidence>
<dbReference type="InterPro" id="IPR037523">
    <property type="entry name" value="VOC_core"/>
</dbReference>
<keyword evidence="3" id="KW-1185">Reference proteome</keyword>
<dbReference type="OrthoDB" id="192739at2"/>
<name>A0A1V6LS64_9FLAO</name>
<sequence length="289" mass="33761">MSNNYVYSLLLAGFLSLNAQQKDMQAFIPLLGKTWIAEGVWGNGSTFKQEQIFRIALDSNLVITETKGFLDPEQKAFGHRAHGIRKFEPRTGKIKFWEFDIEGNTTEGKVYITDKDIWYSYDYGGTQVTDHWEYLNDHTYNYTVGVYDKGEWEQIFLKTQFLALNNQFEFTIKQVNLFTTDIDNTAKFYEQIFGFRTSGNEHEKFKLLYLDAQTQIKLLKKDSLTSTENNIINLTTPYLNRVISHLKSNNIPYYKSAKKDEHPLDKSEYLEQIFIQDPNGQWIEISNVN</sequence>
<organism evidence="2 3">
    <name type="scientific">Croceivirga radicis</name>
    <dbReference type="NCBI Taxonomy" id="1929488"/>
    <lineage>
        <taxon>Bacteria</taxon>
        <taxon>Pseudomonadati</taxon>
        <taxon>Bacteroidota</taxon>
        <taxon>Flavobacteriia</taxon>
        <taxon>Flavobacteriales</taxon>
        <taxon>Flavobacteriaceae</taxon>
        <taxon>Croceivirga</taxon>
    </lineage>
</organism>
<dbReference type="Pfam" id="PF00903">
    <property type="entry name" value="Glyoxalase"/>
    <property type="match status" value="1"/>
</dbReference>
<evidence type="ECO:0000313" key="2">
    <source>
        <dbReference type="EMBL" id="OQD43030.1"/>
    </source>
</evidence>
<dbReference type="RefSeq" id="WP_080318817.1">
    <property type="nucleotide sequence ID" value="NZ_MTBC01000004.1"/>
</dbReference>
<dbReference type="PROSITE" id="PS51819">
    <property type="entry name" value="VOC"/>
    <property type="match status" value="1"/>
</dbReference>
<dbReference type="InterPro" id="IPR004360">
    <property type="entry name" value="Glyas_Fos-R_dOase_dom"/>
</dbReference>
<feature type="domain" description="VOC" evidence="1">
    <location>
        <begin position="171"/>
        <end position="288"/>
    </location>
</feature>
<dbReference type="Gene3D" id="3.10.180.10">
    <property type="entry name" value="2,3-Dihydroxybiphenyl 1,2-Dioxygenase, domain 1"/>
    <property type="match status" value="1"/>
</dbReference>
<dbReference type="Proteomes" id="UP000191680">
    <property type="component" value="Unassembled WGS sequence"/>
</dbReference>
<accession>A0A1V6LS64</accession>
<dbReference type="InterPro" id="IPR029068">
    <property type="entry name" value="Glyas_Bleomycin-R_OHBP_Dase"/>
</dbReference>
<protein>
    <recommendedName>
        <fullName evidence="1">VOC domain-containing protein</fullName>
    </recommendedName>
</protein>
<dbReference type="SUPFAM" id="SSF54593">
    <property type="entry name" value="Glyoxalase/Bleomycin resistance protein/Dihydroxybiphenyl dioxygenase"/>
    <property type="match status" value="1"/>
</dbReference>
<dbReference type="CDD" id="cd06587">
    <property type="entry name" value="VOC"/>
    <property type="match status" value="1"/>
</dbReference>